<evidence type="ECO:0000313" key="7">
    <source>
        <dbReference type="EMBL" id="MBA2871011.1"/>
    </source>
</evidence>
<dbReference type="SUPFAM" id="SSF88946">
    <property type="entry name" value="Sigma2 domain of RNA polymerase sigma factors"/>
    <property type="match status" value="1"/>
</dbReference>
<accession>A0A7W0BU87</accession>
<evidence type="ECO:0000256" key="2">
    <source>
        <dbReference type="ARBA" id="ARBA00023015"/>
    </source>
</evidence>
<dbReference type="GO" id="GO:0003677">
    <property type="term" value="F:DNA binding"/>
    <property type="evidence" value="ECO:0007669"/>
    <property type="project" value="InterPro"/>
</dbReference>
<dbReference type="EMBL" id="JACDUU010000002">
    <property type="protein sequence ID" value="MBA2871011.1"/>
    <property type="molecule type" value="Genomic_DNA"/>
</dbReference>
<dbReference type="InterPro" id="IPR013249">
    <property type="entry name" value="RNA_pol_sigma70_r4_t2"/>
</dbReference>
<evidence type="ECO:0000259" key="5">
    <source>
        <dbReference type="Pfam" id="PF04542"/>
    </source>
</evidence>
<proteinExistence type="inferred from homology"/>
<evidence type="ECO:0000256" key="3">
    <source>
        <dbReference type="ARBA" id="ARBA00023082"/>
    </source>
</evidence>
<keyword evidence="3" id="KW-0731">Sigma factor</keyword>
<dbReference type="InterPro" id="IPR039425">
    <property type="entry name" value="RNA_pol_sigma-70-like"/>
</dbReference>
<dbReference type="InterPro" id="IPR014284">
    <property type="entry name" value="RNA_pol_sigma-70_dom"/>
</dbReference>
<dbReference type="Pfam" id="PF04542">
    <property type="entry name" value="Sigma70_r2"/>
    <property type="match status" value="1"/>
</dbReference>
<evidence type="ECO:0000256" key="1">
    <source>
        <dbReference type="ARBA" id="ARBA00010641"/>
    </source>
</evidence>
<dbReference type="NCBIfam" id="TIGR02937">
    <property type="entry name" value="sigma70-ECF"/>
    <property type="match status" value="1"/>
</dbReference>
<dbReference type="InterPro" id="IPR013325">
    <property type="entry name" value="RNA_pol_sigma_r2"/>
</dbReference>
<feature type="domain" description="RNA polymerase sigma factor 70 region 4 type 2" evidence="6">
    <location>
        <begin position="106"/>
        <end position="158"/>
    </location>
</feature>
<evidence type="ECO:0000313" key="8">
    <source>
        <dbReference type="Proteomes" id="UP000580891"/>
    </source>
</evidence>
<evidence type="ECO:0000259" key="6">
    <source>
        <dbReference type="Pfam" id="PF08281"/>
    </source>
</evidence>
<keyword evidence="4" id="KW-0804">Transcription</keyword>
<dbReference type="InterPro" id="IPR013324">
    <property type="entry name" value="RNA_pol_sigma_r3/r4-like"/>
</dbReference>
<keyword evidence="2" id="KW-0805">Transcription regulation</keyword>
<evidence type="ECO:0000256" key="4">
    <source>
        <dbReference type="ARBA" id="ARBA00023163"/>
    </source>
</evidence>
<gene>
    <name evidence="7" type="ORF">HNQ85_001281</name>
</gene>
<feature type="domain" description="RNA polymerase sigma-70 region 2" evidence="5">
    <location>
        <begin position="11"/>
        <end position="75"/>
    </location>
</feature>
<dbReference type="CDD" id="cd06171">
    <property type="entry name" value="Sigma70_r4"/>
    <property type="match status" value="1"/>
</dbReference>
<dbReference type="SUPFAM" id="SSF88659">
    <property type="entry name" value="Sigma3 and sigma4 domains of RNA polymerase sigma factors"/>
    <property type="match status" value="1"/>
</dbReference>
<dbReference type="Gene3D" id="1.10.1740.10">
    <property type="match status" value="1"/>
</dbReference>
<dbReference type="InterPro" id="IPR007627">
    <property type="entry name" value="RNA_pol_sigma70_r2"/>
</dbReference>
<dbReference type="PANTHER" id="PTHR43133">
    <property type="entry name" value="RNA POLYMERASE ECF-TYPE SIGMA FACTO"/>
    <property type="match status" value="1"/>
</dbReference>
<comment type="similarity">
    <text evidence="1">Belongs to the sigma-70 factor family. ECF subfamily.</text>
</comment>
<organism evidence="7 8">
    <name type="scientific">[Anoxybacillus] calidus</name>
    <dbReference type="NCBI Taxonomy" id="575178"/>
    <lineage>
        <taxon>Bacteria</taxon>
        <taxon>Bacillati</taxon>
        <taxon>Bacillota</taxon>
        <taxon>Bacilli</taxon>
        <taxon>Bacillales</taxon>
        <taxon>Anoxybacillaceae</taxon>
        <taxon>Paranoxybacillus</taxon>
    </lineage>
</organism>
<name>A0A7W0BU87_9BACL</name>
<reference evidence="7 8" key="1">
    <citation type="submission" date="2020-07" db="EMBL/GenBank/DDBJ databases">
        <title>Genomic Encyclopedia of Type Strains, Phase IV (KMG-IV): sequencing the most valuable type-strain genomes for metagenomic binning, comparative biology and taxonomic classification.</title>
        <authorList>
            <person name="Goeker M."/>
        </authorList>
    </citation>
    <scope>NUCLEOTIDE SEQUENCE [LARGE SCALE GENOMIC DNA]</scope>
    <source>
        <strain evidence="7 8">DSM 25220</strain>
    </source>
</reference>
<dbReference type="Gene3D" id="1.10.10.10">
    <property type="entry name" value="Winged helix-like DNA-binding domain superfamily/Winged helix DNA-binding domain"/>
    <property type="match status" value="1"/>
</dbReference>
<dbReference type="Pfam" id="PF08281">
    <property type="entry name" value="Sigma70_r4_2"/>
    <property type="match status" value="1"/>
</dbReference>
<keyword evidence="8" id="KW-1185">Reference proteome</keyword>
<dbReference type="InterPro" id="IPR036388">
    <property type="entry name" value="WH-like_DNA-bd_sf"/>
</dbReference>
<dbReference type="PANTHER" id="PTHR43133:SF60">
    <property type="entry name" value="RNA POLYMERASE SIGMA FACTOR SIGV"/>
    <property type="match status" value="1"/>
</dbReference>
<dbReference type="GO" id="GO:0006352">
    <property type="term" value="P:DNA-templated transcription initiation"/>
    <property type="evidence" value="ECO:0007669"/>
    <property type="project" value="InterPro"/>
</dbReference>
<comment type="caution">
    <text evidence="7">The sequence shown here is derived from an EMBL/GenBank/DDBJ whole genome shotgun (WGS) entry which is preliminary data.</text>
</comment>
<dbReference type="Proteomes" id="UP000580891">
    <property type="component" value="Unassembled WGS sequence"/>
</dbReference>
<protein>
    <submittedName>
        <fullName evidence="7">RNA polymerase sigma-70 factor (ECF subfamily)</fullName>
    </submittedName>
</protein>
<dbReference type="GO" id="GO:0016987">
    <property type="term" value="F:sigma factor activity"/>
    <property type="evidence" value="ECO:0007669"/>
    <property type="project" value="UniProtKB-KW"/>
</dbReference>
<dbReference type="RefSeq" id="WP_181536881.1">
    <property type="nucleotide sequence ID" value="NZ_JACDUU010000002.1"/>
</dbReference>
<dbReference type="AlphaFoldDB" id="A0A7W0BU87"/>
<sequence length="165" mass="19673">MDKKERMEEWFLRYAKDIKNFLIYYTNQSDVEDFVQECFLRAWKGFDRFAEKSDPKTWLIAIARNVAIDAARKKALWRYLPAPLWKKIKSNAPALETSLILQEEMQELYRAIHQLKRSYRDVVILRGIMELSVEETARILDWSETKVSVTFHRALAKLRTQKKGE</sequence>